<evidence type="ECO:0000313" key="4">
    <source>
        <dbReference type="Proteomes" id="UP000436088"/>
    </source>
</evidence>
<reference evidence="3" key="1">
    <citation type="submission" date="2019-09" db="EMBL/GenBank/DDBJ databases">
        <title>Draft genome information of white flower Hibiscus syriacus.</title>
        <authorList>
            <person name="Kim Y.-M."/>
        </authorList>
    </citation>
    <scope>NUCLEOTIDE SEQUENCE [LARGE SCALE GENOMIC DNA]</scope>
    <source>
        <strain evidence="3">YM2019G1</strain>
    </source>
</reference>
<gene>
    <name evidence="3" type="ORF">F3Y22_tig00110450pilonHSYRG01046</name>
</gene>
<dbReference type="Pfam" id="PF13456">
    <property type="entry name" value="RVT_3"/>
    <property type="match status" value="1"/>
</dbReference>
<feature type="domain" description="RNase H type-1" evidence="1">
    <location>
        <begin position="553"/>
        <end position="673"/>
    </location>
</feature>
<dbReference type="InterPro" id="IPR012337">
    <property type="entry name" value="RNaseH-like_sf"/>
</dbReference>
<dbReference type="Proteomes" id="UP000436088">
    <property type="component" value="Unassembled WGS sequence"/>
</dbReference>
<comment type="caution">
    <text evidence="3">The sequence shown here is derived from an EMBL/GenBank/DDBJ whole genome shotgun (WGS) entry which is preliminary data.</text>
</comment>
<evidence type="ECO:0000313" key="3">
    <source>
        <dbReference type="EMBL" id="KAE8704620.1"/>
    </source>
</evidence>
<dbReference type="PANTHER" id="PTHR33116">
    <property type="entry name" value="REVERSE TRANSCRIPTASE ZINC-BINDING DOMAIN-CONTAINING PROTEIN-RELATED-RELATED"/>
    <property type="match status" value="1"/>
</dbReference>
<keyword evidence="4" id="KW-1185">Reference proteome</keyword>
<dbReference type="SUPFAM" id="SSF53098">
    <property type="entry name" value="Ribonuclease H-like"/>
    <property type="match status" value="1"/>
</dbReference>
<dbReference type="Gene3D" id="3.30.420.10">
    <property type="entry name" value="Ribonuclease H-like superfamily/Ribonuclease H"/>
    <property type="match status" value="1"/>
</dbReference>
<proteinExistence type="predicted"/>
<evidence type="ECO:0000259" key="2">
    <source>
        <dbReference type="Pfam" id="PF13966"/>
    </source>
</evidence>
<dbReference type="GO" id="GO:0003676">
    <property type="term" value="F:nucleic acid binding"/>
    <property type="evidence" value="ECO:0007669"/>
    <property type="project" value="InterPro"/>
</dbReference>
<organism evidence="3 4">
    <name type="scientific">Hibiscus syriacus</name>
    <name type="common">Rose of Sharon</name>
    <dbReference type="NCBI Taxonomy" id="106335"/>
    <lineage>
        <taxon>Eukaryota</taxon>
        <taxon>Viridiplantae</taxon>
        <taxon>Streptophyta</taxon>
        <taxon>Embryophyta</taxon>
        <taxon>Tracheophyta</taxon>
        <taxon>Spermatophyta</taxon>
        <taxon>Magnoliopsida</taxon>
        <taxon>eudicotyledons</taxon>
        <taxon>Gunneridae</taxon>
        <taxon>Pentapetalae</taxon>
        <taxon>rosids</taxon>
        <taxon>malvids</taxon>
        <taxon>Malvales</taxon>
        <taxon>Malvaceae</taxon>
        <taxon>Malvoideae</taxon>
        <taxon>Hibiscus</taxon>
    </lineage>
</organism>
<dbReference type="EMBL" id="VEPZ02000992">
    <property type="protein sequence ID" value="KAE8704620.1"/>
    <property type="molecule type" value="Genomic_DNA"/>
</dbReference>
<accession>A0A6A3AJB6</accession>
<dbReference type="InterPro" id="IPR044730">
    <property type="entry name" value="RNase_H-like_dom_plant"/>
</dbReference>
<dbReference type="InterPro" id="IPR026960">
    <property type="entry name" value="RVT-Znf"/>
</dbReference>
<dbReference type="Pfam" id="PF13966">
    <property type="entry name" value="zf-RVT"/>
    <property type="match status" value="1"/>
</dbReference>
<evidence type="ECO:0000259" key="1">
    <source>
        <dbReference type="Pfam" id="PF13456"/>
    </source>
</evidence>
<feature type="domain" description="Reverse transcriptase zinc-binding" evidence="2">
    <location>
        <begin position="353"/>
        <end position="439"/>
    </location>
</feature>
<sequence length="707" mass="80642">MAIKIDLEKAYNRLEWPFIEETLRELHILEILRLLIMRCVTSVSTQRLSHTISRAVNNGEWKPIRLCCYGSALSHIFYADDLVLFAEVSMEQYNIIRNILDLFCKFSGQKINIQKSTIYYSKNTALDLRNSINSAFGFQEVQNLGKYLGVPLQHSRIMRASYSYIVSRVRDKLTEWKAKSLSLAGRITLAKAVLSSIPFYSMQSTKLPKGICDEIKRLIRGFIWGRTESGGGVSLVKWETVCNPIIKGGLGMKKLSTQNDAFLIKIAYKLAARIFGGASFTYGKMFDKAWLGILAMGVFSVAAIVEGHGQWRWEDIIDRVPSDIVHRIAATMPPQQNCRKDTLGWKWSVDLHFLIKSAYELKHECQDDDTHKVWVVIATYRGLQRIKIFLWLLAKDRLLTNTERVRRHMVSHSCCGICGHSSETTDHLFRQCQVSMVIWASLIKTEKLDDSFTRDLREWLQINIASPGFYAREEGDWDLLFGSILWLIWKDRNRRIFYPEYIENDSVLLCGRRLSREANSALDSALSLAQSSRRLLNTFDPWIPPPLNWCKVNTDGSRKIGDGFATCGGVIRSSNGGWMIGFSKAIGICSIVEAELWGIHEELSHAWNLGERKVMVETDCLEAVRMLQESYRRASIITLLDCVKELIHRDWNVVLKHIHRDANKVADTLAKLATARGEVHMVFTTPPMEVVDFVQQEAAGCVLTPAF</sequence>
<dbReference type="GO" id="GO:0004523">
    <property type="term" value="F:RNA-DNA hybrid ribonuclease activity"/>
    <property type="evidence" value="ECO:0007669"/>
    <property type="project" value="InterPro"/>
</dbReference>
<dbReference type="CDD" id="cd06222">
    <property type="entry name" value="RNase_H_like"/>
    <property type="match status" value="1"/>
</dbReference>
<dbReference type="InterPro" id="IPR036397">
    <property type="entry name" value="RNaseH_sf"/>
</dbReference>
<dbReference type="AlphaFoldDB" id="A0A6A3AJB6"/>
<dbReference type="PANTHER" id="PTHR33116:SF78">
    <property type="entry name" value="OS12G0587133 PROTEIN"/>
    <property type="match status" value="1"/>
</dbReference>
<dbReference type="InterPro" id="IPR002156">
    <property type="entry name" value="RNaseH_domain"/>
</dbReference>
<name>A0A6A3AJB6_HIBSY</name>
<protein>
    <submittedName>
        <fullName evidence="3">Uncharacterized protein</fullName>
    </submittedName>
</protein>